<accession>A0A8D2L436</accession>
<sequence length="190" mass="21000">FPRWWFNASSQECQQFIFGGCKGNANNFLTPEDCRQKCSSGDLATQMLVCRSSQPSGFCPQHPATFCPPAESCAAPPAVGSCRASFPRWYFDTETQTCRKFIYGGCGGNKNNYLFQEQCLRHPLLPPLTLCPFPSAVAVVAVLLAVMVTVLLGTVVLFVAKIWKSRQLSLGPVWSTLDDKERLMSNAYTL</sequence>
<evidence type="ECO:0000256" key="1">
    <source>
        <dbReference type="ARBA" id="ARBA00008415"/>
    </source>
</evidence>
<dbReference type="InterPro" id="IPR036880">
    <property type="entry name" value="Kunitz_BPTI_sf"/>
</dbReference>
<feature type="domain" description="BPTI/Kunitz inhibitor" evidence="6">
    <location>
        <begin position="73"/>
        <end position="119"/>
    </location>
</feature>
<organism evidence="7 8">
    <name type="scientific">Varanus komodoensis</name>
    <name type="common">Komodo dragon</name>
    <dbReference type="NCBI Taxonomy" id="61221"/>
    <lineage>
        <taxon>Eukaryota</taxon>
        <taxon>Metazoa</taxon>
        <taxon>Chordata</taxon>
        <taxon>Craniata</taxon>
        <taxon>Vertebrata</taxon>
        <taxon>Euteleostomi</taxon>
        <taxon>Lepidosauria</taxon>
        <taxon>Squamata</taxon>
        <taxon>Bifurcata</taxon>
        <taxon>Unidentata</taxon>
        <taxon>Episquamata</taxon>
        <taxon>Toxicofera</taxon>
        <taxon>Anguimorpha</taxon>
        <taxon>Paleoanguimorpha</taxon>
        <taxon>Varanoidea</taxon>
        <taxon>Varanidae</taxon>
        <taxon>Varanus</taxon>
    </lineage>
</organism>
<feature type="transmembrane region" description="Helical" evidence="5">
    <location>
        <begin position="136"/>
        <end position="160"/>
    </location>
</feature>
<name>A0A8D2L436_VARKO</name>
<dbReference type="PROSITE" id="PS50279">
    <property type="entry name" value="BPTI_KUNITZ_2"/>
    <property type="match status" value="2"/>
</dbReference>
<dbReference type="SUPFAM" id="SSF57362">
    <property type="entry name" value="BPTI-like"/>
    <property type="match status" value="2"/>
</dbReference>
<reference evidence="7" key="2">
    <citation type="submission" date="2025-09" db="UniProtKB">
        <authorList>
            <consortium name="Ensembl"/>
        </authorList>
    </citation>
    <scope>IDENTIFICATION</scope>
</reference>
<dbReference type="GO" id="GO:0004867">
    <property type="term" value="F:serine-type endopeptidase inhibitor activity"/>
    <property type="evidence" value="ECO:0007669"/>
    <property type="project" value="UniProtKB-KW"/>
</dbReference>
<dbReference type="Pfam" id="PF00014">
    <property type="entry name" value="Kunitz_BPTI"/>
    <property type="match status" value="2"/>
</dbReference>
<dbReference type="PANTHER" id="PTHR47247:SF1">
    <property type="entry name" value="KUNITZ-TYPE PROTEASE INHIBITOR 2"/>
    <property type="match status" value="1"/>
</dbReference>
<evidence type="ECO:0000256" key="4">
    <source>
        <dbReference type="ARBA" id="ARBA00023157"/>
    </source>
</evidence>
<dbReference type="OMA" id="KEECMHR"/>
<dbReference type="SMART" id="SM00131">
    <property type="entry name" value="KU"/>
    <property type="match status" value="2"/>
</dbReference>
<keyword evidence="4" id="KW-1015">Disulfide bond</keyword>
<protein>
    <submittedName>
        <fullName evidence="7">Serine peptidase inhibitor, Kunitz type 2</fullName>
    </submittedName>
</protein>
<dbReference type="Gene3D" id="4.10.410.10">
    <property type="entry name" value="Pancreatic trypsin inhibitor Kunitz domain"/>
    <property type="match status" value="2"/>
</dbReference>
<dbReference type="AlphaFoldDB" id="A0A8D2L436"/>
<evidence type="ECO:0000259" key="6">
    <source>
        <dbReference type="PROSITE" id="PS50279"/>
    </source>
</evidence>
<keyword evidence="2" id="KW-0646">Protease inhibitor</keyword>
<dbReference type="InterPro" id="IPR020901">
    <property type="entry name" value="Prtase_inh_Kunz-CS"/>
</dbReference>
<reference evidence="7" key="1">
    <citation type="submission" date="2025-08" db="UniProtKB">
        <authorList>
            <consortium name="Ensembl"/>
        </authorList>
    </citation>
    <scope>IDENTIFICATION</scope>
</reference>
<comment type="similarity">
    <text evidence="1">Belongs to the venom Kunitz-type family.</text>
</comment>
<dbReference type="FunFam" id="4.10.410.10:FF:000020">
    <property type="entry name" value="Collagen, type VI, alpha 3"/>
    <property type="match status" value="1"/>
</dbReference>
<keyword evidence="5" id="KW-0812">Transmembrane</keyword>
<evidence type="ECO:0000313" key="8">
    <source>
        <dbReference type="Proteomes" id="UP000694545"/>
    </source>
</evidence>
<keyword evidence="3" id="KW-0722">Serine protease inhibitor</keyword>
<dbReference type="PRINTS" id="PR00759">
    <property type="entry name" value="BASICPTASE"/>
</dbReference>
<keyword evidence="8" id="KW-1185">Reference proteome</keyword>
<dbReference type="InterPro" id="IPR002223">
    <property type="entry name" value="Kunitz_BPTI"/>
</dbReference>
<evidence type="ECO:0000256" key="5">
    <source>
        <dbReference type="SAM" id="Phobius"/>
    </source>
</evidence>
<dbReference type="PROSITE" id="PS00280">
    <property type="entry name" value="BPTI_KUNITZ_1"/>
    <property type="match status" value="2"/>
</dbReference>
<keyword evidence="5" id="KW-0472">Membrane</keyword>
<feature type="domain" description="BPTI/Kunitz inhibitor" evidence="6">
    <location>
        <begin position="1"/>
        <end position="38"/>
    </location>
</feature>
<keyword evidence="5" id="KW-1133">Transmembrane helix</keyword>
<dbReference type="PANTHER" id="PTHR47247">
    <property type="entry name" value="KUNITZ-TYPE PROTEASE INHIBITOR 2"/>
    <property type="match status" value="1"/>
</dbReference>
<proteinExistence type="inferred from homology"/>
<evidence type="ECO:0000313" key="7">
    <source>
        <dbReference type="Ensembl" id="ENSVKKP00000016460.1"/>
    </source>
</evidence>
<evidence type="ECO:0000256" key="2">
    <source>
        <dbReference type="ARBA" id="ARBA00022690"/>
    </source>
</evidence>
<dbReference type="Proteomes" id="UP000694545">
    <property type="component" value="Unplaced"/>
</dbReference>
<dbReference type="Ensembl" id="ENSVKKT00000016858.1">
    <property type="protein sequence ID" value="ENSVKKP00000016460.1"/>
    <property type="gene ID" value="ENSVKKG00000011239.1"/>
</dbReference>
<evidence type="ECO:0000256" key="3">
    <source>
        <dbReference type="ARBA" id="ARBA00022900"/>
    </source>
</evidence>